<gene>
    <name evidence="1" type="ORF">SAMN05421731_102344</name>
</gene>
<accession>A0A240E7G4</accession>
<name>A0A240E7G4_9GAMM</name>
<dbReference type="AlphaFoldDB" id="A0A240E7G4"/>
<evidence type="ECO:0000313" key="1">
    <source>
        <dbReference type="EMBL" id="SNX44183.1"/>
    </source>
</evidence>
<sequence>MGSIAVDIMPPAYWQDFEKLTLDICKKRWDDDYAQRNGRSGQKQAGVDVYGCNKTSKEFTGIQCKKRTWTLKPGADSPCNTLTNKEIDNEYLAVKEFSPKLDRFIIATTGPRDKDLQEHVRKINDTNPSIKITIWFWEDYVEYLNDYPDLMYRYYENILKYRSSYNSDEHYLRLLSMAFDRPSIRTPFHLENRATDFIDALAATQAAISTGCLKDSGNKTIDQARVPSPLPNELKHAKKCLQKARIIATNAIKEGIIQEHHSVIEIRDPEIAIKLNKLREEAVNFLNTVLKNNNLPTVDNEFWGAL</sequence>
<evidence type="ECO:0008006" key="3">
    <source>
        <dbReference type="Google" id="ProtNLM"/>
    </source>
</evidence>
<dbReference type="OrthoDB" id="7013802at2"/>
<reference evidence="2" key="1">
    <citation type="submission" date="2016-09" db="EMBL/GenBank/DDBJ databases">
        <authorList>
            <person name="Varghese N."/>
            <person name="Submissions S."/>
        </authorList>
    </citation>
    <scope>NUCLEOTIDE SEQUENCE [LARGE SCALE GENOMIC DNA]</scope>
    <source>
        <strain evidence="2">ANC 4466</strain>
    </source>
</reference>
<dbReference type="EMBL" id="OANT01000002">
    <property type="protein sequence ID" value="SNX44183.1"/>
    <property type="molecule type" value="Genomic_DNA"/>
</dbReference>
<dbReference type="Proteomes" id="UP000219042">
    <property type="component" value="Unassembled WGS sequence"/>
</dbReference>
<protein>
    <recommendedName>
        <fullName evidence="3">Restriction endonuclease</fullName>
    </recommendedName>
</protein>
<evidence type="ECO:0000313" key="2">
    <source>
        <dbReference type="Proteomes" id="UP000219042"/>
    </source>
</evidence>
<proteinExistence type="predicted"/>
<organism evidence="1 2">
    <name type="scientific">Acinetobacter puyangensis</name>
    <dbReference type="NCBI Taxonomy" id="1096779"/>
    <lineage>
        <taxon>Bacteria</taxon>
        <taxon>Pseudomonadati</taxon>
        <taxon>Pseudomonadota</taxon>
        <taxon>Gammaproteobacteria</taxon>
        <taxon>Moraxellales</taxon>
        <taxon>Moraxellaceae</taxon>
        <taxon>Acinetobacter</taxon>
    </lineage>
</organism>
<dbReference type="RefSeq" id="WP_097078431.1">
    <property type="nucleotide sequence ID" value="NZ_BAABHT010000003.1"/>
</dbReference>
<keyword evidence="2" id="KW-1185">Reference proteome</keyword>